<dbReference type="EMBL" id="GU943118">
    <property type="protein sequence ID" value="ADD96069.1"/>
    <property type="molecule type" value="Genomic_DNA"/>
</dbReference>
<feature type="region of interest" description="Disordered" evidence="1">
    <location>
        <begin position="51"/>
        <end position="77"/>
    </location>
</feature>
<feature type="compositionally biased region" description="Low complexity" evidence="1">
    <location>
        <begin position="51"/>
        <end position="67"/>
    </location>
</feature>
<name>D6PK18_9ZZZZ</name>
<dbReference type="AlphaFoldDB" id="D6PK18"/>
<protein>
    <submittedName>
        <fullName evidence="2">Uncharacterized protein</fullName>
    </submittedName>
</protein>
<sequence>MVDIPEHLLQRSAEARAKALGISIEQALAEMKGESDPTVVSKEPEVKIIEEAPAPAAETPAPAAEVTPVKEEHAAETTEKVAEVAIEKKPVAKAPAPKADTPDEVDFAPEVKVTQRLLTVVKAKPIQKAASEPVDKVNTWPHLMLPEFVSLMAMTAF</sequence>
<evidence type="ECO:0000256" key="1">
    <source>
        <dbReference type="SAM" id="MobiDB-lite"/>
    </source>
</evidence>
<organism evidence="2">
    <name type="scientific">uncultured organism MedDCM-OCT-S04-C478</name>
    <dbReference type="NCBI Taxonomy" id="743617"/>
    <lineage>
        <taxon>unclassified sequences</taxon>
        <taxon>environmental samples</taxon>
    </lineage>
</organism>
<accession>D6PK18</accession>
<feature type="compositionally biased region" description="Basic and acidic residues" evidence="1">
    <location>
        <begin position="68"/>
        <end position="77"/>
    </location>
</feature>
<evidence type="ECO:0000313" key="2">
    <source>
        <dbReference type="EMBL" id="ADD96069.1"/>
    </source>
</evidence>
<reference evidence="2" key="1">
    <citation type="journal article" date="2010" name="ISME J.">
        <title>Metagenome of the Mediterranean deep chlorophyll maximum studied by direct and fosmid library 454 pyrosequencing.</title>
        <authorList>
            <person name="Ghai R."/>
            <person name="Martin-Cuadrado A.B."/>
            <person name="Molto A.G."/>
            <person name="Heredia I.G."/>
            <person name="Cabrera R."/>
            <person name="Martin J."/>
            <person name="Verdu M."/>
            <person name="Deschamps P."/>
            <person name="Moreira D."/>
            <person name="Lopez-Garcia P."/>
            <person name="Mira A."/>
            <person name="Rodriguez-Valera F."/>
        </authorList>
    </citation>
    <scope>NUCLEOTIDE SEQUENCE</scope>
</reference>
<proteinExistence type="predicted"/>